<feature type="transmembrane region" description="Helical" evidence="1">
    <location>
        <begin position="221"/>
        <end position="240"/>
    </location>
</feature>
<dbReference type="Pfam" id="PF07136">
    <property type="entry name" value="DUF1385"/>
    <property type="match status" value="1"/>
</dbReference>
<reference evidence="3" key="2">
    <citation type="journal article" date="2021" name="Appl. Environ. Microbiol.">
        <title>Adaptability of a Caproate-Producing Bacterium Contributes to Its Dominance in an Anaerobic Fermentation System.</title>
        <authorList>
            <person name="Wang H."/>
            <person name="Gu Y."/>
            <person name="Zhou W."/>
            <person name="Zhao D."/>
            <person name="Qiao Z."/>
            <person name="Zheng J."/>
            <person name="Gao J."/>
            <person name="Chen X."/>
            <person name="Ren C."/>
            <person name="Xu Y."/>
        </authorList>
    </citation>
    <scope>NUCLEOTIDE SEQUENCE</scope>
    <source>
        <strain evidence="3">JNU-WLY1368</strain>
    </source>
</reference>
<dbReference type="Proteomes" id="UP000501316">
    <property type="component" value="Chromosome"/>
</dbReference>
<feature type="transmembrane region" description="Helical" evidence="1">
    <location>
        <begin position="246"/>
        <end position="267"/>
    </location>
</feature>
<keyword evidence="1" id="KW-0812">Transmembrane</keyword>
<reference evidence="3" key="3">
    <citation type="journal article" date="2022" name="Int. J. Syst. Evol. Microbiol.">
        <title>Caproicibacterium lactatifermentans sp. nov., isolated from pit clay used for the production of Chinese strong aroma-type liquor.</title>
        <authorList>
            <person name="Wang H."/>
            <person name="Gu Y."/>
            <person name="Zhao D."/>
            <person name="Qiao Z."/>
            <person name="Zheng J."/>
            <person name="Gao J."/>
            <person name="Ren C."/>
            <person name="Xu Y."/>
        </authorList>
    </citation>
    <scope>NUCLEOTIDE SEQUENCE</scope>
    <source>
        <strain evidence="3">JNU-WLY1368</strain>
    </source>
</reference>
<organism evidence="2 4">
    <name type="scientific">Caproicibacterium lactatifermentans</name>
    <dbReference type="NCBI Taxonomy" id="2666138"/>
    <lineage>
        <taxon>Bacteria</taxon>
        <taxon>Bacillati</taxon>
        <taxon>Bacillota</taxon>
        <taxon>Clostridia</taxon>
        <taxon>Eubacteriales</taxon>
        <taxon>Oscillospiraceae</taxon>
        <taxon>Caproicibacterium</taxon>
    </lineage>
</organism>
<dbReference type="PANTHER" id="PTHR42867:SF1">
    <property type="entry name" value="MEMBRANE PROTEIN-RELATED"/>
    <property type="match status" value="1"/>
</dbReference>
<evidence type="ECO:0000313" key="5">
    <source>
        <dbReference type="Proteomes" id="UP000509623"/>
    </source>
</evidence>
<keyword evidence="1" id="KW-1133">Transmembrane helix</keyword>
<dbReference type="AlphaFoldDB" id="A0A859DW93"/>
<feature type="transmembrane region" description="Helical" evidence="1">
    <location>
        <begin position="118"/>
        <end position="143"/>
    </location>
</feature>
<dbReference type="PANTHER" id="PTHR42867">
    <property type="entry name" value="MEMBRANE PROTEIN-RELATED"/>
    <property type="match status" value="1"/>
</dbReference>
<dbReference type="EMBL" id="CP046161">
    <property type="protein sequence ID" value="QKO30431.1"/>
    <property type="molecule type" value="Genomic_DNA"/>
</dbReference>
<accession>A0A859DW93</accession>
<name>A0A859DW93_9FIRM</name>
<dbReference type="RefSeq" id="WP_086035112.1">
    <property type="nucleotide sequence ID" value="NZ_CP046051.1"/>
</dbReference>
<sequence length="322" mass="35858">MTANNPEKCITSIGGQALIEGILMRGPHRIEVAVRTPEGKIDSEELQYVPIWDRWPVFRLPLLRGVASFADSLCMSSRALDMSSEKSGMTDIEGEEEENESKLDQWIDKHLGDKAAKVFMVIGSVLGVALAIALFFLVPTALFNLLLHVTGSGLAGWRSPFEGVLRLIIFVAYIGLLGFQPDVKRMFRYHGAEHKTIFCYEAGLPLTVDNVRRQGRFHPRCGTSFMVLMILIGILVGLFIPFSNPFLRTFVKLLCIPIVVGLGYELIRYCGRHENRLTRIIAAPGLWMQRLTVKEPDDGMMEVAIAAMKKVIPANGEDRIAA</sequence>
<dbReference type="KEGG" id="clf:GJQ69_08735"/>
<evidence type="ECO:0000256" key="1">
    <source>
        <dbReference type="SAM" id="Phobius"/>
    </source>
</evidence>
<dbReference type="EMBL" id="CP046051">
    <property type="protein sequence ID" value="QKN24553.1"/>
    <property type="molecule type" value="Genomic_DNA"/>
</dbReference>
<feature type="transmembrane region" description="Helical" evidence="1">
    <location>
        <begin position="163"/>
        <end position="179"/>
    </location>
</feature>
<gene>
    <name evidence="2" type="ORF">GJQ69_08735</name>
    <name evidence="3" type="ORF">GKP14_05050</name>
</gene>
<proteinExistence type="predicted"/>
<evidence type="ECO:0000313" key="3">
    <source>
        <dbReference type="EMBL" id="QKO30431.1"/>
    </source>
</evidence>
<keyword evidence="5" id="KW-1185">Reference proteome</keyword>
<keyword evidence="1" id="KW-0472">Membrane</keyword>
<protein>
    <submittedName>
        <fullName evidence="2">DUF1385 domain-containing protein</fullName>
    </submittedName>
</protein>
<evidence type="ECO:0000313" key="2">
    <source>
        <dbReference type="EMBL" id="QKN24553.1"/>
    </source>
</evidence>
<reference evidence="4 5" key="1">
    <citation type="submission" date="2019-11" db="EMBL/GenBank/DDBJ databases">
        <authorList>
            <person name="Ren C."/>
            <person name="Wang H."/>
            <person name="Xu Y."/>
        </authorList>
    </citation>
    <scope>NUCLEOTIDE SEQUENCE [LARGE SCALE GENOMIC DNA]</scope>
    <source>
        <strain evidence="5">JNU-WLY1368</strain>
        <strain evidence="2 4">LBM 19010</strain>
    </source>
</reference>
<dbReference type="Proteomes" id="UP000509623">
    <property type="component" value="Chromosome"/>
</dbReference>
<evidence type="ECO:0000313" key="4">
    <source>
        <dbReference type="Proteomes" id="UP000501316"/>
    </source>
</evidence>
<dbReference type="InterPro" id="IPR010787">
    <property type="entry name" value="DUF1385"/>
</dbReference>